<name>A0A0G2I3B3_9PEZI</name>
<dbReference type="AlphaFoldDB" id="A0A0G2I3B3"/>
<protein>
    <submittedName>
        <fullName evidence="1">Uncharacterized protein</fullName>
    </submittedName>
</protein>
<evidence type="ECO:0000313" key="1">
    <source>
        <dbReference type="EMBL" id="KKY34465.1"/>
    </source>
</evidence>
<accession>A0A0G2I3B3</accession>
<reference evidence="1 2" key="2">
    <citation type="submission" date="2015-05" db="EMBL/GenBank/DDBJ databases">
        <authorList>
            <person name="Morales-Cruz A."/>
            <person name="Amrine K.C."/>
            <person name="Cantu D."/>
        </authorList>
    </citation>
    <scope>NUCLEOTIDE SEQUENCE [LARGE SCALE GENOMIC DNA]</scope>
    <source>
        <strain evidence="1">DA912</strain>
    </source>
</reference>
<keyword evidence="2" id="KW-1185">Reference proteome</keyword>
<evidence type="ECO:0000313" key="2">
    <source>
        <dbReference type="Proteomes" id="UP000034680"/>
    </source>
</evidence>
<dbReference type="EMBL" id="LCUC01000202">
    <property type="protein sequence ID" value="KKY34465.1"/>
    <property type="molecule type" value="Genomic_DNA"/>
</dbReference>
<dbReference type="OrthoDB" id="5378718at2759"/>
<reference evidence="1 2" key="1">
    <citation type="submission" date="2015-05" db="EMBL/GenBank/DDBJ databases">
        <title>Distinctive expansion of gene families associated with plant cell wall degradation and secondary metabolism in the genomes of grapevine trunk pathogens.</title>
        <authorList>
            <person name="Lawrence D.P."/>
            <person name="Travadon R."/>
            <person name="Rolshausen P.E."/>
            <person name="Baumgartner K."/>
        </authorList>
    </citation>
    <scope>NUCLEOTIDE SEQUENCE [LARGE SCALE GENOMIC DNA]</scope>
    <source>
        <strain evidence="1">DA912</strain>
    </source>
</reference>
<comment type="caution">
    <text evidence="1">The sequence shown here is derived from an EMBL/GenBank/DDBJ whole genome shotgun (WGS) entry which is preliminary data.</text>
</comment>
<proteinExistence type="predicted"/>
<sequence>MENCRRVFCEVCIRLSIRLIGKEELDVASISYNIKDYYEEPKPKVIVHTSNIVLSQIEFHEVSITGTLWDGEGLVYLAQPATVKVPAAKQLVQVAN</sequence>
<gene>
    <name evidence="1" type="ORF">UCDDA912_g05569</name>
</gene>
<organism evidence="1 2">
    <name type="scientific">Diaporthe ampelina</name>
    <dbReference type="NCBI Taxonomy" id="1214573"/>
    <lineage>
        <taxon>Eukaryota</taxon>
        <taxon>Fungi</taxon>
        <taxon>Dikarya</taxon>
        <taxon>Ascomycota</taxon>
        <taxon>Pezizomycotina</taxon>
        <taxon>Sordariomycetes</taxon>
        <taxon>Sordariomycetidae</taxon>
        <taxon>Diaporthales</taxon>
        <taxon>Diaporthaceae</taxon>
        <taxon>Diaporthe</taxon>
    </lineage>
</organism>
<dbReference type="Proteomes" id="UP000034680">
    <property type="component" value="Unassembled WGS sequence"/>
</dbReference>